<sequence length="39" mass="4258">MLHHGVFVVCTDLCLVLWSSDTQGTTAPTSNSVMTTMSW</sequence>
<accession>A0A1G8V9I7</accession>
<reference evidence="2" key="1">
    <citation type="submission" date="2016-10" db="EMBL/GenBank/DDBJ databases">
        <authorList>
            <person name="Varghese N."/>
            <person name="Submissions S."/>
        </authorList>
    </citation>
    <scope>NUCLEOTIDE SEQUENCE [LARGE SCALE GENOMIC DNA]</scope>
    <source>
        <strain evidence="2">DSM 44796</strain>
    </source>
</reference>
<dbReference type="Proteomes" id="UP000199682">
    <property type="component" value="Unassembled WGS sequence"/>
</dbReference>
<dbReference type="EMBL" id="FNET01000002">
    <property type="protein sequence ID" value="SDJ62683.1"/>
    <property type="molecule type" value="Genomic_DNA"/>
</dbReference>
<dbReference type="AlphaFoldDB" id="A0A1G8V9I7"/>
<name>A0A1G8V9I7_9PSEU</name>
<protein>
    <submittedName>
        <fullName evidence="1">Uncharacterized protein</fullName>
    </submittedName>
</protein>
<proteinExistence type="predicted"/>
<evidence type="ECO:0000313" key="1">
    <source>
        <dbReference type="EMBL" id="SDJ62683.1"/>
    </source>
</evidence>
<organism evidence="1 2">
    <name type="scientific">Lentzea albidocapillata subsp. violacea</name>
    <dbReference type="NCBI Taxonomy" id="128104"/>
    <lineage>
        <taxon>Bacteria</taxon>
        <taxon>Bacillati</taxon>
        <taxon>Actinomycetota</taxon>
        <taxon>Actinomycetes</taxon>
        <taxon>Pseudonocardiales</taxon>
        <taxon>Pseudonocardiaceae</taxon>
        <taxon>Lentzea</taxon>
    </lineage>
</organism>
<evidence type="ECO:0000313" key="2">
    <source>
        <dbReference type="Proteomes" id="UP000199682"/>
    </source>
</evidence>
<gene>
    <name evidence="1" type="ORF">SAMN04488074_102558</name>
</gene>